<gene>
    <name evidence="2" type="ORF">Pflav_014480</name>
</gene>
<dbReference type="Pfam" id="PF05345">
    <property type="entry name" value="He_PIG"/>
    <property type="match status" value="1"/>
</dbReference>
<keyword evidence="3" id="KW-1185">Reference proteome</keyword>
<reference evidence="2 3" key="2">
    <citation type="submission" date="2020-03" db="EMBL/GenBank/DDBJ databases">
        <authorList>
            <person name="Ichikawa N."/>
            <person name="Kimura A."/>
            <person name="Kitahashi Y."/>
            <person name="Uohara A."/>
        </authorList>
    </citation>
    <scope>NUCLEOTIDE SEQUENCE [LARGE SCALE GENOMIC DNA]</scope>
    <source>
        <strain evidence="2 3">NBRC 107702</strain>
    </source>
</reference>
<dbReference type="RefSeq" id="WP_173034602.1">
    <property type="nucleotide sequence ID" value="NZ_AP022870.1"/>
</dbReference>
<dbReference type="InterPro" id="IPR005543">
    <property type="entry name" value="PASTA_dom"/>
</dbReference>
<sequence length="202" mass="20474">MAATFDKAGNLDLFSVADNGEVTVNRRVEPSGLWSGWLPLSPPPLPPVVAVSPGDLSDVVRVPANRSLSATGGVGPYAWAFTGLPPGVNGGTNGAATGTPSTEGTFPVTATVTDSIGQTASVTFTWSIVKATVPNVIGLSRSEAGRRLQNAGLGVSSQFVVDCDEAPDLVRSQSPSACARVPGLTVVMLVVTALPAGDEVCS</sequence>
<dbReference type="InterPro" id="IPR013783">
    <property type="entry name" value="Ig-like_fold"/>
</dbReference>
<dbReference type="PROSITE" id="PS51178">
    <property type="entry name" value="PASTA"/>
    <property type="match status" value="1"/>
</dbReference>
<dbReference type="AlphaFoldDB" id="A0A6F8XMM2"/>
<name>A0A6F8XMM2_9ACTN</name>
<accession>A0A6F8XMM2</accession>
<dbReference type="KEGG" id="pfla:Pflav_014480"/>
<evidence type="ECO:0000313" key="3">
    <source>
        <dbReference type="Proteomes" id="UP000502508"/>
    </source>
</evidence>
<evidence type="ECO:0000259" key="1">
    <source>
        <dbReference type="PROSITE" id="PS51178"/>
    </source>
</evidence>
<dbReference type="CDD" id="cd06577">
    <property type="entry name" value="PASTA_pknB"/>
    <property type="match status" value="1"/>
</dbReference>
<reference evidence="2 3" key="1">
    <citation type="submission" date="2020-03" db="EMBL/GenBank/DDBJ databases">
        <title>Whole genome shotgun sequence of Phytohabitans flavus NBRC 107702.</title>
        <authorList>
            <person name="Komaki H."/>
            <person name="Tamura T."/>
        </authorList>
    </citation>
    <scope>NUCLEOTIDE SEQUENCE [LARGE SCALE GENOMIC DNA]</scope>
    <source>
        <strain evidence="2 3">NBRC 107702</strain>
    </source>
</reference>
<dbReference type="Pfam" id="PF03793">
    <property type="entry name" value="PASTA"/>
    <property type="match status" value="1"/>
</dbReference>
<organism evidence="2 3">
    <name type="scientific">Phytohabitans flavus</name>
    <dbReference type="NCBI Taxonomy" id="1076124"/>
    <lineage>
        <taxon>Bacteria</taxon>
        <taxon>Bacillati</taxon>
        <taxon>Actinomycetota</taxon>
        <taxon>Actinomycetes</taxon>
        <taxon>Micromonosporales</taxon>
        <taxon>Micromonosporaceae</taxon>
    </lineage>
</organism>
<proteinExistence type="predicted"/>
<dbReference type="Gene3D" id="2.60.40.10">
    <property type="entry name" value="Immunoglobulins"/>
    <property type="match status" value="1"/>
</dbReference>
<dbReference type="Proteomes" id="UP000502508">
    <property type="component" value="Chromosome"/>
</dbReference>
<dbReference type="GO" id="GO:0005975">
    <property type="term" value="P:carbohydrate metabolic process"/>
    <property type="evidence" value="ECO:0007669"/>
    <property type="project" value="UniProtKB-ARBA"/>
</dbReference>
<dbReference type="EMBL" id="AP022870">
    <property type="protein sequence ID" value="BCB75038.1"/>
    <property type="molecule type" value="Genomic_DNA"/>
</dbReference>
<protein>
    <recommendedName>
        <fullName evidence="1">PASTA domain-containing protein</fullName>
    </recommendedName>
</protein>
<evidence type="ECO:0000313" key="2">
    <source>
        <dbReference type="EMBL" id="BCB75038.1"/>
    </source>
</evidence>
<dbReference type="Gene3D" id="3.30.10.20">
    <property type="match status" value="1"/>
</dbReference>
<feature type="domain" description="PASTA" evidence="1">
    <location>
        <begin position="127"/>
        <end position="192"/>
    </location>
</feature>